<gene>
    <name evidence="2" type="ORF">PN457_05495</name>
</gene>
<feature type="transmembrane region" description="Helical" evidence="1">
    <location>
        <begin position="335"/>
        <end position="353"/>
    </location>
</feature>
<dbReference type="EC" id="2.4.-.-" evidence="2"/>
<dbReference type="Pfam" id="PF11028">
    <property type="entry name" value="TMEM260-like"/>
    <property type="match status" value="1"/>
</dbReference>
<proteinExistence type="predicted"/>
<dbReference type="EMBL" id="JAQMUH010000069">
    <property type="protein sequence ID" value="MDB9539119.1"/>
    <property type="molecule type" value="Genomic_DNA"/>
</dbReference>
<feature type="transmembrane region" description="Helical" evidence="1">
    <location>
        <begin position="181"/>
        <end position="199"/>
    </location>
</feature>
<accession>A0ABT5AP68</accession>
<feature type="transmembrane region" description="Helical" evidence="1">
    <location>
        <begin position="249"/>
        <end position="270"/>
    </location>
</feature>
<evidence type="ECO:0000313" key="3">
    <source>
        <dbReference type="Proteomes" id="UP001212499"/>
    </source>
</evidence>
<name>A0ABT5AP68_9CYAN</name>
<feature type="transmembrane region" description="Helical" evidence="1">
    <location>
        <begin position="365"/>
        <end position="386"/>
    </location>
</feature>
<organism evidence="2 3">
    <name type="scientific">Anabaenopsis arnoldii</name>
    <dbReference type="NCBI Taxonomy" id="2152938"/>
    <lineage>
        <taxon>Bacteria</taxon>
        <taxon>Bacillati</taxon>
        <taxon>Cyanobacteriota</taxon>
        <taxon>Cyanophyceae</taxon>
        <taxon>Nostocales</taxon>
        <taxon>Nodulariaceae</taxon>
        <taxon>Anabaenopsis</taxon>
    </lineage>
</organism>
<keyword evidence="2" id="KW-0328">Glycosyltransferase</keyword>
<feature type="transmembrane region" description="Helical" evidence="1">
    <location>
        <begin position="6"/>
        <end position="28"/>
    </location>
</feature>
<comment type="caution">
    <text evidence="2">The sequence shown here is derived from an EMBL/GenBank/DDBJ whole genome shotgun (WGS) entry which is preliminary data.</text>
</comment>
<sequence>MNHLELLYNMITVLETIFLFVFSLLVYLANGATISSGDTAPNTLLAFNLLENHTLHLDAFKESYLCTVSYGSCYFFAEANNGHLTSAYPIGTAIVTFPLYVIFYVYLKLTEYLSVPIDLTSVSFEVHRLFFEKLAASITTAFTVSIFYLSLRLKFKRGLSLVTTFIFAFATNTWMTSSQGLWQHGISNLALVSIIFCLLKANRAKKHHRNKWLILAGIACGLLPGIRPTSAVYTIGAIIYSVFTYRRQAIFLFSGLITAVPSIVWNLYYFNNLVGGYSSSHLFSESPYSLNNFIESSLGTLISPGRGLLIFSPILVYSLLGAYQICQRKYDQDDLIGCMSVAGFILLFSYFLYRFWWAGHSYGPRFMTDILPIFCYLISYYLVNIFPKVLPNYKIISLKLFIFITLGLFSTLVQIAGAFGYNPGVLWNAIPLNVDLYHHRLWDIKDSQIERNMRASLNEIIKPNFDNATYIQGLDGVIQKITDEQDQPIQSLISVPPGYVQVFKANLKNTGVSRWVGYKSAVVIGETRIRGRFLDEKNNLISELRMFVSGNPRTNELVNAIGSINFPPEPGKYKLNFDLIAEGVSEFPKINDKSLYVINVDVIKPK</sequence>
<feature type="transmembrane region" description="Helical" evidence="1">
    <location>
        <begin position="398"/>
        <end position="421"/>
    </location>
</feature>
<feature type="transmembrane region" description="Helical" evidence="1">
    <location>
        <begin position="305"/>
        <end position="323"/>
    </location>
</feature>
<dbReference type="GO" id="GO:0016757">
    <property type="term" value="F:glycosyltransferase activity"/>
    <property type="evidence" value="ECO:0007669"/>
    <property type="project" value="UniProtKB-KW"/>
</dbReference>
<protein>
    <submittedName>
        <fullName evidence="2">Glycosyltransferase family 39 protein</fullName>
        <ecNumber evidence="2">2.4.-.-</ecNumber>
    </submittedName>
</protein>
<dbReference type="RefSeq" id="WP_271731857.1">
    <property type="nucleotide sequence ID" value="NZ_JANQDP010000069.1"/>
</dbReference>
<feature type="transmembrane region" description="Helical" evidence="1">
    <location>
        <begin position="87"/>
        <end position="107"/>
    </location>
</feature>
<keyword evidence="3" id="KW-1185">Reference proteome</keyword>
<keyword evidence="1" id="KW-1133">Transmembrane helix</keyword>
<keyword evidence="2" id="KW-0808">Transferase</keyword>
<keyword evidence="1" id="KW-0472">Membrane</keyword>
<feature type="transmembrane region" description="Helical" evidence="1">
    <location>
        <begin position="134"/>
        <end position="151"/>
    </location>
</feature>
<evidence type="ECO:0000256" key="1">
    <source>
        <dbReference type="SAM" id="Phobius"/>
    </source>
</evidence>
<reference evidence="2 3" key="1">
    <citation type="submission" date="2023-01" db="EMBL/GenBank/DDBJ databases">
        <title>Genomes from the Australian National Cyanobacteria Reference Collection.</title>
        <authorList>
            <person name="Willis A."/>
            <person name="Lee E.M.F."/>
        </authorList>
    </citation>
    <scope>NUCLEOTIDE SEQUENCE [LARGE SCALE GENOMIC DNA]</scope>
    <source>
        <strain evidence="2 3">CS-1033</strain>
    </source>
</reference>
<dbReference type="InterPro" id="IPR021280">
    <property type="entry name" value="TMEM260-like"/>
</dbReference>
<feature type="transmembrane region" description="Helical" evidence="1">
    <location>
        <begin position="158"/>
        <end position="175"/>
    </location>
</feature>
<evidence type="ECO:0000313" key="2">
    <source>
        <dbReference type="EMBL" id="MDB9539119.1"/>
    </source>
</evidence>
<keyword evidence="1" id="KW-0812">Transmembrane</keyword>
<dbReference type="Proteomes" id="UP001212499">
    <property type="component" value="Unassembled WGS sequence"/>
</dbReference>